<proteinExistence type="inferred from homology"/>
<gene>
    <name evidence="10" type="primary">allB</name>
    <name evidence="10" type="ordered locus">PSMK_30580</name>
</gene>
<sequence>MPDPVPLLVLRSSRVLLPEGERPASVEVADGRIARVLALDDPAAAGGTDLGDLVLMPGLVDTHVHLNEPGNTEWEGFATGTAAALAGGFTTVVDMPLNSLPVTTTPEALTQKRAAAKDKLSCRVGFWGGVTGGMGEAEIEALLDAGVWGLKAFLCDSGLASFGAAGEAELRVAMAALARRGLPLLAHAELATDTPAAAPADPRSHDAWLASRPPSMERDAIALLVRLCRETGCRTHVVHVADAGSLPLIAEAKAAGLPLTAETCPHHLCFAAEEIPAGATAFKCAPPIRDAANREMLWAGLADGTLDLVASDHSPCPPSMKAQEAGDFVAAWGGIASLEVSFAATWAEASRRGFGLADVVRWMGERPAALAGRTFGIAEGHPADLVALDPDARWTVRGAELHHRHPLTPHEGREVRGLVKRAWIGGRPAGPGILQP</sequence>
<dbReference type="InterPro" id="IPR011059">
    <property type="entry name" value="Metal-dep_hydrolase_composite"/>
</dbReference>
<dbReference type="GO" id="GO:0006145">
    <property type="term" value="P:purine nucleobase catabolic process"/>
    <property type="evidence" value="ECO:0007669"/>
    <property type="project" value="TreeGrafter"/>
</dbReference>
<evidence type="ECO:0000313" key="10">
    <source>
        <dbReference type="EMBL" id="BAM05217.1"/>
    </source>
</evidence>
<keyword evidence="6" id="KW-0479">Metal-binding</keyword>
<dbReference type="EMBL" id="AP012338">
    <property type="protein sequence ID" value="BAM05217.1"/>
    <property type="molecule type" value="Genomic_DNA"/>
</dbReference>
<dbReference type="eggNOG" id="COG0044">
    <property type="taxonomic scope" value="Bacteria"/>
</dbReference>
<dbReference type="HOGENOM" id="CLU_015572_4_0_0"/>
<dbReference type="InterPro" id="IPR032466">
    <property type="entry name" value="Metal_Hydrolase"/>
</dbReference>
<dbReference type="AlphaFoldDB" id="I0IIX9"/>
<dbReference type="PROSITE" id="PS01137">
    <property type="entry name" value="TATD_1"/>
    <property type="match status" value="1"/>
</dbReference>
<evidence type="ECO:0000256" key="5">
    <source>
        <dbReference type="ARBA" id="ARBA00012863"/>
    </source>
</evidence>
<dbReference type="OrthoDB" id="9765462at2"/>
<dbReference type="SUPFAM" id="SSF51338">
    <property type="entry name" value="Composite domain of metallo-dependent hydrolases"/>
    <property type="match status" value="1"/>
</dbReference>
<evidence type="ECO:0000256" key="1">
    <source>
        <dbReference type="ARBA" id="ARBA00001947"/>
    </source>
</evidence>
<dbReference type="STRING" id="1142394.PSMK_30580"/>
<keyword evidence="8" id="KW-0862">Zinc</keyword>
<dbReference type="InterPro" id="IPR050138">
    <property type="entry name" value="DHOase/Allantoinase_Hydrolase"/>
</dbReference>
<evidence type="ECO:0000256" key="2">
    <source>
        <dbReference type="ARBA" id="ARBA00004968"/>
    </source>
</evidence>
<dbReference type="GO" id="GO:0000256">
    <property type="term" value="P:allantoin catabolic process"/>
    <property type="evidence" value="ECO:0007669"/>
    <property type="project" value="InterPro"/>
</dbReference>
<protein>
    <recommendedName>
        <fullName evidence="5">allantoinase</fullName>
        <ecNumber evidence="5">3.5.2.5</ecNumber>
    </recommendedName>
</protein>
<evidence type="ECO:0000259" key="9">
    <source>
        <dbReference type="Pfam" id="PF01979"/>
    </source>
</evidence>
<dbReference type="InterPro" id="IPR006680">
    <property type="entry name" value="Amidohydro-rel"/>
</dbReference>
<dbReference type="InterPro" id="IPR017593">
    <property type="entry name" value="Allantoinase"/>
</dbReference>
<dbReference type="InterPro" id="IPR018228">
    <property type="entry name" value="DNase_TatD-rel_CS"/>
</dbReference>
<dbReference type="NCBIfam" id="TIGR03178">
    <property type="entry name" value="allantoinase"/>
    <property type="match status" value="1"/>
</dbReference>
<dbReference type="PANTHER" id="PTHR43668">
    <property type="entry name" value="ALLANTOINASE"/>
    <property type="match status" value="1"/>
</dbReference>
<evidence type="ECO:0000313" key="11">
    <source>
        <dbReference type="Proteomes" id="UP000007881"/>
    </source>
</evidence>
<name>I0IIX9_PHYMF</name>
<dbReference type="Pfam" id="PF01979">
    <property type="entry name" value="Amidohydro_1"/>
    <property type="match status" value="1"/>
</dbReference>
<dbReference type="RefSeq" id="WP_014438422.1">
    <property type="nucleotide sequence ID" value="NC_017080.1"/>
</dbReference>
<comment type="similarity">
    <text evidence="3">Belongs to the metallo-dependent hydrolases superfamily. Allantoinase family.</text>
</comment>
<evidence type="ECO:0000256" key="8">
    <source>
        <dbReference type="ARBA" id="ARBA00022833"/>
    </source>
</evidence>
<dbReference type="PANTHER" id="PTHR43668:SF2">
    <property type="entry name" value="ALLANTOINASE"/>
    <property type="match status" value="1"/>
</dbReference>
<dbReference type="GO" id="GO:0004038">
    <property type="term" value="F:allantoinase activity"/>
    <property type="evidence" value="ECO:0007669"/>
    <property type="project" value="UniProtKB-EC"/>
</dbReference>
<comment type="cofactor">
    <cofactor evidence="1">
        <name>Zn(2+)</name>
        <dbReference type="ChEBI" id="CHEBI:29105"/>
    </cofactor>
</comment>
<reference evidence="10 11" key="1">
    <citation type="submission" date="2012-02" db="EMBL/GenBank/DDBJ databases">
        <title>Complete genome sequence of Phycisphaera mikurensis NBRC 102666.</title>
        <authorList>
            <person name="Ankai A."/>
            <person name="Hosoyama A."/>
            <person name="Terui Y."/>
            <person name="Sekine M."/>
            <person name="Fukai R."/>
            <person name="Kato Y."/>
            <person name="Nakamura S."/>
            <person name="Yamada-Narita S."/>
            <person name="Kawakoshi A."/>
            <person name="Fukunaga Y."/>
            <person name="Yamazaki S."/>
            <person name="Fujita N."/>
        </authorList>
    </citation>
    <scope>NUCLEOTIDE SEQUENCE [LARGE SCALE GENOMIC DNA]</scope>
    <source>
        <strain evidence="11">NBRC 102666 / KCTC 22515 / FYK2301M01</strain>
    </source>
</reference>
<evidence type="ECO:0000256" key="6">
    <source>
        <dbReference type="ARBA" id="ARBA00022723"/>
    </source>
</evidence>
<evidence type="ECO:0000256" key="3">
    <source>
        <dbReference type="ARBA" id="ARBA00010368"/>
    </source>
</evidence>
<comment type="subunit">
    <text evidence="4">Homotetramer.</text>
</comment>
<dbReference type="Gene3D" id="3.20.20.140">
    <property type="entry name" value="Metal-dependent hydrolases"/>
    <property type="match status" value="1"/>
</dbReference>
<evidence type="ECO:0000256" key="4">
    <source>
        <dbReference type="ARBA" id="ARBA00011881"/>
    </source>
</evidence>
<organism evidence="10 11">
    <name type="scientific">Phycisphaera mikurensis (strain NBRC 102666 / KCTC 22515 / FYK2301M01)</name>
    <dbReference type="NCBI Taxonomy" id="1142394"/>
    <lineage>
        <taxon>Bacteria</taxon>
        <taxon>Pseudomonadati</taxon>
        <taxon>Planctomycetota</taxon>
        <taxon>Phycisphaerae</taxon>
        <taxon>Phycisphaerales</taxon>
        <taxon>Phycisphaeraceae</taxon>
        <taxon>Phycisphaera</taxon>
    </lineage>
</organism>
<dbReference type="Proteomes" id="UP000007881">
    <property type="component" value="Chromosome"/>
</dbReference>
<dbReference type="SUPFAM" id="SSF51556">
    <property type="entry name" value="Metallo-dependent hydrolases"/>
    <property type="match status" value="1"/>
</dbReference>
<dbReference type="KEGG" id="phm:PSMK_30580"/>
<dbReference type="GO" id="GO:0008270">
    <property type="term" value="F:zinc ion binding"/>
    <property type="evidence" value="ECO:0007669"/>
    <property type="project" value="InterPro"/>
</dbReference>
<keyword evidence="7 10" id="KW-0378">Hydrolase</keyword>
<keyword evidence="11" id="KW-1185">Reference proteome</keyword>
<evidence type="ECO:0000256" key="7">
    <source>
        <dbReference type="ARBA" id="ARBA00022801"/>
    </source>
</evidence>
<accession>I0IIX9</accession>
<dbReference type="EC" id="3.5.2.5" evidence="5"/>
<dbReference type="GO" id="GO:0005737">
    <property type="term" value="C:cytoplasm"/>
    <property type="evidence" value="ECO:0007669"/>
    <property type="project" value="TreeGrafter"/>
</dbReference>
<dbReference type="PATRIC" id="fig|1142394.8.peg.3164"/>
<feature type="domain" description="Amidohydrolase-related" evidence="9">
    <location>
        <begin position="54"/>
        <end position="427"/>
    </location>
</feature>
<comment type="pathway">
    <text evidence="2">Nitrogen metabolism; (S)-allantoin degradation; allantoate from (S)-allantoin: step 1/1.</text>
</comment>
<dbReference type="GO" id="GO:0050897">
    <property type="term" value="F:cobalt ion binding"/>
    <property type="evidence" value="ECO:0007669"/>
    <property type="project" value="InterPro"/>
</dbReference>